<sequence>MSDNEERWQVVRRRKGRKSETSQVSPDSTSPQEPLDVRSMINRIRVLMCEIRCEDFWGKWREQFLNSGPSAVSPPAKDGDAGRHDDGEASQLWECVCYGLGSFSSSVSSRYQLAMLLLLLDTIQIAVRDCSIYDPVFTSGEINVLRELGLTVLTENEEGKRLATRPTVFYLMHCGKALYNNLLWKNWSKQCLPLIKIIGNSFDNIKQRSLARHLKQDYSYISQAVCLCQERQLPCPSDMNGIFNDTAVITFEANVLDSLPQSTWEDPPEPEYQHCPKLEIIRREN</sequence>
<organism evidence="4 5">
    <name type="scientific">Takifugu bimaculatus</name>
    <dbReference type="NCBI Taxonomy" id="433685"/>
    <lineage>
        <taxon>Eukaryota</taxon>
        <taxon>Metazoa</taxon>
        <taxon>Chordata</taxon>
        <taxon>Craniata</taxon>
        <taxon>Vertebrata</taxon>
        <taxon>Euteleostomi</taxon>
        <taxon>Actinopterygii</taxon>
        <taxon>Neopterygii</taxon>
        <taxon>Teleostei</taxon>
        <taxon>Neoteleostei</taxon>
        <taxon>Acanthomorphata</taxon>
        <taxon>Eupercaria</taxon>
        <taxon>Tetraodontiformes</taxon>
        <taxon>Tetradontoidea</taxon>
        <taxon>Tetraodontidae</taxon>
        <taxon>Takifugu</taxon>
    </lineage>
</organism>
<gene>
    <name evidence="4" type="ORF">fugu_003774</name>
</gene>
<dbReference type="Proteomes" id="UP000516260">
    <property type="component" value="Chromosome 4"/>
</dbReference>
<comment type="similarity">
    <text evidence="1">Belongs to the SRR1 family.</text>
</comment>
<dbReference type="AlphaFoldDB" id="A0A4Z2BEF1"/>
<dbReference type="Pfam" id="PF07985">
    <property type="entry name" value="SRR1"/>
    <property type="match status" value="1"/>
</dbReference>
<evidence type="ECO:0000256" key="1">
    <source>
        <dbReference type="ARBA" id="ARBA00009856"/>
    </source>
</evidence>
<evidence type="ECO:0000313" key="4">
    <source>
        <dbReference type="EMBL" id="TNM89540.1"/>
    </source>
</evidence>
<evidence type="ECO:0000259" key="3">
    <source>
        <dbReference type="Pfam" id="PF07985"/>
    </source>
</evidence>
<proteinExistence type="inferred from homology"/>
<feature type="region of interest" description="Disordered" evidence="2">
    <location>
        <begin position="1"/>
        <end position="35"/>
    </location>
</feature>
<reference evidence="4 5" key="1">
    <citation type="submission" date="2019-04" db="EMBL/GenBank/DDBJ databases">
        <title>The sequence and de novo assembly of Takifugu bimaculatus genome using PacBio and Hi-C technologies.</title>
        <authorList>
            <person name="Xu P."/>
            <person name="Liu B."/>
            <person name="Zhou Z."/>
        </authorList>
    </citation>
    <scope>NUCLEOTIDE SEQUENCE [LARGE SCALE GENOMIC DNA]</scope>
    <source>
        <strain evidence="4">TB-2018</strain>
        <tissue evidence="4">Muscle</tissue>
    </source>
</reference>
<dbReference type="GO" id="GO:0005634">
    <property type="term" value="C:nucleus"/>
    <property type="evidence" value="ECO:0007669"/>
    <property type="project" value="TreeGrafter"/>
</dbReference>
<dbReference type="EMBL" id="SWLE01000017">
    <property type="protein sequence ID" value="TNM89540.1"/>
    <property type="molecule type" value="Genomic_DNA"/>
</dbReference>
<protein>
    <recommendedName>
        <fullName evidence="3">SRR1-like domain-containing protein</fullName>
    </recommendedName>
</protein>
<dbReference type="InterPro" id="IPR040044">
    <property type="entry name" value="SRR1L"/>
</dbReference>
<feature type="domain" description="SRR1-like" evidence="3">
    <location>
        <begin position="87"/>
        <end position="249"/>
    </location>
</feature>
<dbReference type="GO" id="GO:0005737">
    <property type="term" value="C:cytoplasm"/>
    <property type="evidence" value="ECO:0007669"/>
    <property type="project" value="TreeGrafter"/>
</dbReference>
<evidence type="ECO:0000256" key="2">
    <source>
        <dbReference type="SAM" id="MobiDB-lite"/>
    </source>
</evidence>
<dbReference type="PANTHER" id="PTHR28626">
    <property type="entry name" value="SRR1-LIKE PROTEIN"/>
    <property type="match status" value="1"/>
</dbReference>
<comment type="caution">
    <text evidence="4">The sequence shown here is derived from an EMBL/GenBank/DDBJ whole genome shotgun (WGS) entry which is preliminary data.</text>
</comment>
<feature type="compositionally biased region" description="Polar residues" evidence="2">
    <location>
        <begin position="21"/>
        <end position="32"/>
    </location>
</feature>
<dbReference type="InterPro" id="IPR012942">
    <property type="entry name" value="SRR1-like"/>
</dbReference>
<evidence type="ECO:0000313" key="5">
    <source>
        <dbReference type="Proteomes" id="UP000516260"/>
    </source>
</evidence>
<keyword evidence="5" id="KW-1185">Reference proteome</keyword>
<accession>A0A4Z2BEF1</accession>
<dbReference type="PANTHER" id="PTHR28626:SF3">
    <property type="entry name" value="SRR1-LIKE PROTEIN"/>
    <property type="match status" value="1"/>
</dbReference>
<name>A0A4Z2BEF1_9TELE</name>